<proteinExistence type="predicted"/>
<reference evidence="1 2" key="1">
    <citation type="submission" date="2019-12" db="EMBL/GenBank/DDBJ databases">
        <title>Hybrid Genome Assemblies of two High G+C Isolates from Undergraduate Microbiology Courses.</title>
        <authorList>
            <person name="Ne Ville C.J."/>
            <person name="Enright D."/>
            <person name="Hernandez I."/>
            <person name="Dodsworth J."/>
            <person name="Orwin P.M."/>
        </authorList>
    </citation>
    <scope>NUCLEOTIDE SEQUENCE [LARGE SCALE GENOMIC DNA]</scope>
    <source>
        <strain evidence="1 2">CSUSB</strain>
    </source>
</reference>
<sequence length="56" mass="6398">MQFPVCRLQFLHDFFDESMPGMKDGLSKPRAMSICTLRADIAFLFLRVDASALCQK</sequence>
<organism evidence="1 2">
    <name type="scientific">Variovorax paradoxus</name>
    <dbReference type="NCBI Taxonomy" id="34073"/>
    <lineage>
        <taxon>Bacteria</taxon>
        <taxon>Pseudomonadati</taxon>
        <taxon>Pseudomonadota</taxon>
        <taxon>Betaproteobacteria</taxon>
        <taxon>Burkholderiales</taxon>
        <taxon>Comamonadaceae</taxon>
        <taxon>Variovorax</taxon>
    </lineage>
</organism>
<evidence type="ECO:0000313" key="1">
    <source>
        <dbReference type="EMBL" id="QGW84203.1"/>
    </source>
</evidence>
<name>A0A6I6HN27_VARPD</name>
<evidence type="ECO:0000313" key="2">
    <source>
        <dbReference type="Proteomes" id="UP000425817"/>
    </source>
</evidence>
<dbReference type="RefSeq" id="WP_157615935.1">
    <property type="nucleotide sequence ID" value="NZ_CP046622.1"/>
</dbReference>
<gene>
    <name evidence="1" type="ORF">GOQ09_22645</name>
</gene>
<dbReference type="EMBL" id="CP046622">
    <property type="protein sequence ID" value="QGW84203.1"/>
    <property type="molecule type" value="Genomic_DNA"/>
</dbReference>
<accession>A0A6I6HN27</accession>
<protein>
    <submittedName>
        <fullName evidence="1">Uncharacterized protein</fullName>
    </submittedName>
</protein>
<dbReference type="AlphaFoldDB" id="A0A6I6HN27"/>
<dbReference type="Proteomes" id="UP000425817">
    <property type="component" value="Chromosome"/>
</dbReference>